<dbReference type="PRINTS" id="PR00719">
    <property type="entry name" value="LMWPTPASE"/>
</dbReference>
<evidence type="ECO:0000313" key="6">
    <source>
        <dbReference type="EMBL" id="KAH0564902.1"/>
    </source>
</evidence>
<keyword evidence="2" id="KW-0378">Hydrolase</keyword>
<evidence type="ECO:0000256" key="1">
    <source>
        <dbReference type="ARBA" id="ARBA00011063"/>
    </source>
</evidence>
<keyword evidence="3" id="KW-0904">Protein phosphatase</keyword>
<dbReference type="InterPro" id="IPR023485">
    <property type="entry name" value="Ptyr_pPase"/>
</dbReference>
<evidence type="ECO:0000256" key="3">
    <source>
        <dbReference type="ARBA" id="ARBA00022912"/>
    </source>
</evidence>
<dbReference type="Proteomes" id="UP000750711">
    <property type="component" value="Unassembled WGS sequence"/>
</dbReference>
<dbReference type="PANTHER" id="PTHR11717:SF7">
    <property type="entry name" value="LOW MOLECULAR WEIGHT PHOSPHOTYROSINE PROTEIN PHOSPHATASE"/>
    <property type="match status" value="1"/>
</dbReference>
<dbReference type="EMBL" id="JAGHQM010000163">
    <property type="protein sequence ID" value="KAH0564902.1"/>
    <property type="molecule type" value="Genomic_DNA"/>
</dbReference>
<gene>
    <name evidence="6" type="ORF">GP486_001718</name>
</gene>
<dbReference type="Pfam" id="PF01451">
    <property type="entry name" value="LMWPc"/>
    <property type="match status" value="1"/>
</dbReference>
<name>A0A9P8RST2_9PEZI</name>
<sequence>MAEAVFRSLVQSHPALSAKISRIDSAGTCDYHSGDSPDPRTMSTLRSHGVKSYKHVARKITASDLQFDYIFAMDRSNLRDLQRLQNNALERDATLRQSGGKLGQIRLFGEGRGGDEQVGDPYYGGQHGFEECYAQAERFARGFAGELCERWDEEANEEEGK</sequence>
<reference evidence="6" key="1">
    <citation type="submission" date="2021-03" db="EMBL/GenBank/DDBJ databases">
        <title>Comparative genomics and phylogenomic investigation of the class Geoglossomycetes provide insights into ecological specialization and systematics.</title>
        <authorList>
            <person name="Melie T."/>
            <person name="Pirro S."/>
            <person name="Miller A.N."/>
            <person name="Quandt A."/>
        </authorList>
    </citation>
    <scope>NUCLEOTIDE SEQUENCE</scope>
    <source>
        <strain evidence="6">CAQ_001_2017</strain>
    </source>
</reference>
<keyword evidence="7" id="KW-1185">Reference proteome</keyword>
<feature type="active site" description="Proton donor" evidence="4">
    <location>
        <position position="120"/>
    </location>
</feature>
<dbReference type="SUPFAM" id="SSF52788">
    <property type="entry name" value="Phosphotyrosine protein phosphatases I"/>
    <property type="match status" value="1"/>
</dbReference>
<organism evidence="6 7">
    <name type="scientific">Trichoglossum hirsutum</name>
    <dbReference type="NCBI Taxonomy" id="265104"/>
    <lineage>
        <taxon>Eukaryota</taxon>
        <taxon>Fungi</taxon>
        <taxon>Dikarya</taxon>
        <taxon>Ascomycota</taxon>
        <taxon>Pezizomycotina</taxon>
        <taxon>Geoglossomycetes</taxon>
        <taxon>Geoglossales</taxon>
        <taxon>Geoglossaceae</taxon>
        <taxon>Trichoglossum</taxon>
    </lineage>
</organism>
<dbReference type="InterPro" id="IPR017867">
    <property type="entry name" value="Tyr_phospatase_low_mol_wt"/>
</dbReference>
<protein>
    <recommendedName>
        <fullName evidence="5">Phosphotyrosine protein phosphatase I domain-containing protein</fullName>
    </recommendedName>
</protein>
<comment type="caution">
    <text evidence="6">The sequence shown here is derived from an EMBL/GenBank/DDBJ whole genome shotgun (WGS) entry which is preliminary data.</text>
</comment>
<evidence type="ECO:0000313" key="7">
    <source>
        <dbReference type="Proteomes" id="UP000750711"/>
    </source>
</evidence>
<accession>A0A9P8RST2</accession>
<dbReference type="PANTHER" id="PTHR11717">
    <property type="entry name" value="LOW MOLECULAR WEIGHT PROTEIN TYROSINE PHOSPHATASE"/>
    <property type="match status" value="1"/>
</dbReference>
<dbReference type="GO" id="GO:0004725">
    <property type="term" value="F:protein tyrosine phosphatase activity"/>
    <property type="evidence" value="ECO:0007669"/>
    <property type="project" value="InterPro"/>
</dbReference>
<dbReference type="AlphaFoldDB" id="A0A9P8RST2"/>
<evidence type="ECO:0000259" key="5">
    <source>
        <dbReference type="SMART" id="SM00226"/>
    </source>
</evidence>
<dbReference type="InterPro" id="IPR050438">
    <property type="entry name" value="LMW_PTPase"/>
</dbReference>
<feature type="domain" description="Phosphotyrosine protein phosphatase I" evidence="5">
    <location>
        <begin position="1"/>
        <end position="146"/>
    </location>
</feature>
<proteinExistence type="inferred from homology"/>
<dbReference type="SMART" id="SM00226">
    <property type="entry name" value="LMWPc"/>
    <property type="match status" value="1"/>
</dbReference>
<comment type="similarity">
    <text evidence="1">Belongs to the low molecular weight phosphotyrosine protein phosphatase family.</text>
</comment>
<evidence type="ECO:0000256" key="4">
    <source>
        <dbReference type="PIRSR" id="PIRSR617867-1"/>
    </source>
</evidence>
<dbReference type="Gene3D" id="3.40.50.2300">
    <property type="match status" value="1"/>
</dbReference>
<dbReference type="InterPro" id="IPR036196">
    <property type="entry name" value="Ptyr_pPase_sf"/>
</dbReference>
<evidence type="ECO:0000256" key="2">
    <source>
        <dbReference type="ARBA" id="ARBA00022801"/>
    </source>
</evidence>
<dbReference type="CDD" id="cd16343">
    <property type="entry name" value="LMWPTP"/>
    <property type="match status" value="1"/>
</dbReference>